<dbReference type="EMBL" id="LMCB01000012">
    <property type="protein sequence ID" value="KZL19835.1"/>
    <property type="molecule type" value="Genomic_DNA"/>
</dbReference>
<protein>
    <submittedName>
        <fullName evidence="3">Mandelamide hydrolase</fullName>
        <ecNumber evidence="3">3.5.1.86</ecNumber>
    </submittedName>
</protein>
<gene>
    <name evidence="3" type="primary">mdlY</name>
    <name evidence="3" type="ORF">PsAD2_01656</name>
</gene>
<sequence>MINLTKLWDKLNTIAFKAIFIALNKAQVEELARAAQQRQAEGRALSPIDGELVAIKGNIALQGLATTAGSLAYATGVEPDNAPAVQRVIDAGAIPIGPANMTEFAFSGLGLNPHYGNSPNALDAESVPGGSSSGCASAISSGICDLAIGSDTSGSTRVPAAFQGICGYRATMGRYPMEGVVPLGASLDVLGPMARTVHGIRKLDAVMSAQAKHVGKSLRAQPFQLVVPDMEGLGISDEIMRMFDVCIETLFDAGVDVVRKDLPAILRTHQLFAEYGTLVSVEAREQVCRFLDLSDAQIDPQIKSRLEGVLPMTAKQVAYLRHQRAILQAEIEAQLQGGFLLMPTVPELPPRVVEVEKNIESFQKANATALRLTMITAFLNMPSLTLPVDPSKPSHSISVCGVAAQDEHVLAAGEEVEHLLR</sequence>
<dbReference type="Gene3D" id="3.90.1300.10">
    <property type="entry name" value="Amidase signature (AS) domain"/>
    <property type="match status" value="1"/>
</dbReference>
<organism evidence="3 4">
    <name type="scientific">Pseudovibrio axinellae</name>
    <dbReference type="NCBI Taxonomy" id="989403"/>
    <lineage>
        <taxon>Bacteria</taxon>
        <taxon>Pseudomonadati</taxon>
        <taxon>Pseudomonadota</taxon>
        <taxon>Alphaproteobacteria</taxon>
        <taxon>Hyphomicrobiales</taxon>
        <taxon>Stappiaceae</taxon>
        <taxon>Pseudovibrio</taxon>
    </lineage>
</organism>
<dbReference type="PATRIC" id="fig|989403.3.peg.1758"/>
<evidence type="ECO:0000313" key="4">
    <source>
        <dbReference type="Proteomes" id="UP000076577"/>
    </source>
</evidence>
<keyword evidence="4" id="KW-1185">Reference proteome</keyword>
<dbReference type="SUPFAM" id="SSF75304">
    <property type="entry name" value="Amidase signature (AS) enzymes"/>
    <property type="match status" value="1"/>
</dbReference>
<accession>A0A165ZFG8</accession>
<dbReference type="InterPro" id="IPR000120">
    <property type="entry name" value="Amidase"/>
</dbReference>
<comment type="caution">
    <text evidence="3">The sequence shown here is derived from an EMBL/GenBank/DDBJ whole genome shotgun (WGS) entry which is preliminary data.</text>
</comment>
<evidence type="ECO:0000259" key="2">
    <source>
        <dbReference type="Pfam" id="PF01425"/>
    </source>
</evidence>
<dbReference type="AlphaFoldDB" id="A0A165ZFG8"/>
<name>A0A165ZFG8_9HYPH</name>
<dbReference type="STRING" id="989403.SAMN05421798_109108"/>
<dbReference type="Proteomes" id="UP000076577">
    <property type="component" value="Unassembled WGS sequence"/>
</dbReference>
<keyword evidence="3" id="KW-0378">Hydrolase</keyword>
<proteinExistence type="inferred from homology"/>
<comment type="similarity">
    <text evidence="1">Belongs to the amidase family.</text>
</comment>
<feature type="domain" description="Amidase" evidence="2">
    <location>
        <begin position="22"/>
        <end position="410"/>
    </location>
</feature>
<dbReference type="PANTHER" id="PTHR11895:SF7">
    <property type="entry name" value="GLUTAMYL-TRNA(GLN) AMIDOTRANSFERASE SUBUNIT A, MITOCHONDRIAL"/>
    <property type="match status" value="1"/>
</dbReference>
<dbReference type="PANTHER" id="PTHR11895">
    <property type="entry name" value="TRANSAMIDASE"/>
    <property type="match status" value="1"/>
</dbReference>
<reference evidence="3 4" key="1">
    <citation type="journal article" date="2016" name="Front. Microbiol.">
        <title>Comparative Genomic Analysis Reveals a Diverse Repertoire of Genes Involved in Prokaryote-Eukaryote Interactions within the Pseudovibrio Genus.</title>
        <authorList>
            <person name="Romano S."/>
            <person name="Fernandez-Guerra A."/>
            <person name="Reen F.J."/>
            <person name="Glockner F.O."/>
            <person name="Crowley S.P."/>
            <person name="O'Sullivan O."/>
            <person name="Cotter P.D."/>
            <person name="Adams C."/>
            <person name="Dobson A.D."/>
            <person name="O'Gara F."/>
        </authorList>
    </citation>
    <scope>NUCLEOTIDE SEQUENCE [LARGE SCALE GENOMIC DNA]</scope>
    <source>
        <strain evidence="3 4">Ad2</strain>
    </source>
</reference>
<dbReference type="GO" id="GO:0050537">
    <property type="term" value="F:mandelamide amidase activity"/>
    <property type="evidence" value="ECO:0007669"/>
    <property type="project" value="UniProtKB-EC"/>
</dbReference>
<dbReference type="InterPro" id="IPR036928">
    <property type="entry name" value="AS_sf"/>
</dbReference>
<dbReference type="EC" id="3.5.1.86" evidence="3"/>
<evidence type="ECO:0000256" key="1">
    <source>
        <dbReference type="ARBA" id="ARBA00009199"/>
    </source>
</evidence>
<dbReference type="InterPro" id="IPR023631">
    <property type="entry name" value="Amidase_dom"/>
</dbReference>
<evidence type="ECO:0000313" key="3">
    <source>
        <dbReference type="EMBL" id="KZL19835.1"/>
    </source>
</evidence>
<dbReference type="Pfam" id="PF01425">
    <property type="entry name" value="Amidase"/>
    <property type="match status" value="1"/>
</dbReference>